<feature type="region of interest" description="Disordered" evidence="1">
    <location>
        <begin position="174"/>
        <end position="263"/>
    </location>
</feature>
<evidence type="ECO:0000313" key="3">
    <source>
        <dbReference type="EMBL" id="KAH8990315.1"/>
    </source>
</evidence>
<comment type="caution">
    <text evidence="3">The sequence shown here is derived from an EMBL/GenBank/DDBJ whole genome shotgun (WGS) entry which is preliminary data.</text>
</comment>
<dbReference type="Proteomes" id="UP001201163">
    <property type="component" value="Unassembled WGS sequence"/>
</dbReference>
<dbReference type="EMBL" id="JAKELL010000031">
    <property type="protein sequence ID" value="KAH8990315.1"/>
    <property type="molecule type" value="Genomic_DNA"/>
</dbReference>
<dbReference type="SUPFAM" id="SSF101489">
    <property type="entry name" value="Eukaryotic initiation factor 4f subunit eIF4g, eIF4e-binding domain"/>
    <property type="match status" value="1"/>
</dbReference>
<protein>
    <recommendedName>
        <fullName evidence="2">Eukaryotic translation initiation factor 4G1 eIF4E-binding domain-containing protein</fullName>
    </recommendedName>
</protein>
<organism evidence="3 4">
    <name type="scientific">Lactarius akahatsu</name>
    <dbReference type="NCBI Taxonomy" id="416441"/>
    <lineage>
        <taxon>Eukaryota</taxon>
        <taxon>Fungi</taxon>
        <taxon>Dikarya</taxon>
        <taxon>Basidiomycota</taxon>
        <taxon>Agaricomycotina</taxon>
        <taxon>Agaricomycetes</taxon>
        <taxon>Russulales</taxon>
        <taxon>Russulaceae</taxon>
        <taxon>Lactarius</taxon>
    </lineage>
</organism>
<proteinExistence type="predicted"/>
<gene>
    <name evidence="3" type="ORF">EDB92DRAFT_1865798</name>
</gene>
<evidence type="ECO:0000256" key="1">
    <source>
        <dbReference type="SAM" id="MobiDB-lite"/>
    </source>
</evidence>
<feature type="domain" description="Eukaryotic translation initiation factor 4G1 eIF4E-binding" evidence="2">
    <location>
        <begin position="16"/>
        <end position="83"/>
    </location>
</feature>
<evidence type="ECO:0000313" key="4">
    <source>
        <dbReference type="Proteomes" id="UP001201163"/>
    </source>
</evidence>
<dbReference type="Gene3D" id="1.20.970.30">
    <property type="entry name" value="eIF4G, eIF4E-binding domain"/>
    <property type="match status" value="1"/>
</dbReference>
<dbReference type="InterPro" id="IPR036211">
    <property type="entry name" value="eIF4G_eIF4E-bd_sf"/>
</dbReference>
<evidence type="ECO:0000259" key="2">
    <source>
        <dbReference type="Pfam" id="PF12152"/>
    </source>
</evidence>
<feature type="region of interest" description="Disordered" evidence="1">
    <location>
        <begin position="1"/>
        <end position="26"/>
    </location>
</feature>
<dbReference type="Pfam" id="PF12152">
    <property type="entry name" value="eIF_4G1"/>
    <property type="match status" value="1"/>
</dbReference>
<keyword evidence="4" id="KW-1185">Reference proteome</keyword>
<reference evidence="3" key="1">
    <citation type="submission" date="2022-01" db="EMBL/GenBank/DDBJ databases">
        <title>Comparative genomics reveals a dynamic genome evolution in the ectomycorrhizal milk-cap (Lactarius) mushrooms.</title>
        <authorList>
            <consortium name="DOE Joint Genome Institute"/>
            <person name="Lebreton A."/>
            <person name="Tang N."/>
            <person name="Kuo A."/>
            <person name="LaButti K."/>
            <person name="Drula E."/>
            <person name="Barry K."/>
            <person name="Clum A."/>
            <person name="Lipzen A."/>
            <person name="Mousain D."/>
            <person name="Ng V."/>
            <person name="Wang R."/>
            <person name="Wang X."/>
            <person name="Dai Y."/>
            <person name="Henrissat B."/>
            <person name="Grigoriev I.V."/>
            <person name="Guerin-Laguette A."/>
            <person name="Yu F."/>
            <person name="Martin F.M."/>
        </authorList>
    </citation>
    <scope>NUCLEOTIDE SEQUENCE</scope>
    <source>
        <strain evidence="3">QP</strain>
    </source>
</reference>
<dbReference type="AlphaFoldDB" id="A0AAD4QA63"/>
<accession>A0AAD4QA63</accession>
<sequence>MSGTVSSSSVSSIPQSTSTSTTPRTLPSALATARLIEDLNHITYPEGIKSPKVELNVNAQDGKFRYDRDFLLQFMDVCKEKPDNLPPLDVLGLEPWDVSLSKPRAGSGRNRAPNSMPIPGNVRSGSIGLSSLPVSMGNSAGSGFQVGQFSTSAREISGQGRFLVAGAGSSASVSGGALGGRPPAMVRTIGQSGTKIRDRTRSKRGASARDPNRADVVGTPISDMDHPMEPVAPLEVSTDSWVATRPRGDGSGLDSESPPIRSM</sequence>
<dbReference type="InterPro" id="IPR022745">
    <property type="entry name" value="eIF4G1_eIF4E-bd"/>
</dbReference>
<name>A0AAD4QA63_9AGAM</name>